<evidence type="ECO:0000259" key="7">
    <source>
        <dbReference type="PROSITE" id="PS51471"/>
    </source>
</evidence>
<feature type="binding site" evidence="5">
    <location>
        <begin position="147"/>
        <end position="149"/>
    </location>
    <ligand>
        <name>2-oxoglutarate</name>
        <dbReference type="ChEBI" id="CHEBI:16810"/>
    </ligand>
</feature>
<dbReference type="PANTHER" id="PTHR16557">
    <property type="entry name" value="ALKYLATED DNA REPAIR PROTEIN ALKB-RELATED"/>
    <property type="match status" value="1"/>
</dbReference>
<dbReference type="InterPro" id="IPR004574">
    <property type="entry name" value="Alkb"/>
</dbReference>
<proteinExistence type="predicted"/>
<dbReference type="OrthoDB" id="6614653at2759"/>
<comment type="cofactor">
    <cofactor evidence="6">
        <name>Fe(2+)</name>
        <dbReference type="ChEBI" id="CHEBI:29033"/>
    </cofactor>
    <text evidence="6">Binds 1 Fe(2+) ion per subunit.</text>
</comment>
<gene>
    <name evidence="8" type="ORF">RF55_22518</name>
</gene>
<dbReference type="PANTHER" id="PTHR16557:SF2">
    <property type="entry name" value="NUCLEIC ACID DIOXYGENASE ALKBH1"/>
    <property type="match status" value="1"/>
</dbReference>
<dbReference type="GO" id="GO:0035515">
    <property type="term" value="F:oxidative RNA demethylase activity"/>
    <property type="evidence" value="ECO:0007669"/>
    <property type="project" value="TreeGrafter"/>
</dbReference>
<sequence>MAQPGAGQSAAAGYNGYCVFIQVLAMTIDLFEDALPPPWREEIAPGAVVMHGFVRDHGPALLAAVQGVVAQVPWQHLTTPGGHVMSVAMSWCGNGWTSDSRGYRYSERDARSGKRWPPIPPILMALADEAAQQAGFGPFVPDSCLMNRYDPGSKLSLHQDKDEHDFGAPIVSVSLGLPAVFQFGGLQRSDRARRIPLAHGDVVVWGGPSRLCFHGILPVKEGYHSLVGPHRINITLRKAL</sequence>
<keyword evidence="9" id="KW-1185">Reference proteome</keyword>
<dbReference type="EMBL" id="LBMM01024463">
    <property type="protein sequence ID" value="KMQ82571.1"/>
    <property type="molecule type" value="Genomic_DNA"/>
</dbReference>
<dbReference type="InterPro" id="IPR027450">
    <property type="entry name" value="AlkB-like"/>
</dbReference>
<organism evidence="8 9">
    <name type="scientific">Lasius niger</name>
    <name type="common">Black garden ant</name>
    <dbReference type="NCBI Taxonomy" id="67767"/>
    <lineage>
        <taxon>Eukaryota</taxon>
        <taxon>Metazoa</taxon>
        <taxon>Ecdysozoa</taxon>
        <taxon>Arthropoda</taxon>
        <taxon>Hexapoda</taxon>
        <taxon>Insecta</taxon>
        <taxon>Pterygota</taxon>
        <taxon>Neoptera</taxon>
        <taxon>Endopterygota</taxon>
        <taxon>Hymenoptera</taxon>
        <taxon>Apocrita</taxon>
        <taxon>Aculeata</taxon>
        <taxon>Formicoidea</taxon>
        <taxon>Formicidae</taxon>
        <taxon>Formicinae</taxon>
        <taxon>Lasius</taxon>
        <taxon>Lasius</taxon>
    </lineage>
</organism>
<comment type="caution">
    <text evidence="8">The sequence shown here is derived from an EMBL/GenBank/DDBJ whole genome shotgun (WGS) entry which is preliminary data.</text>
</comment>
<accession>A0A0J7JXH0</accession>
<evidence type="ECO:0000256" key="3">
    <source>
        <dbReference type="ARBA" id="ARBA00023002"/>
    </source>
</evidence>
<dbReference type="GO" id="GO:0005737">
    <property type="term" value="C:cytoplasm"/>
    <property type="evidence" value="ECO:0007669"/>
    <property type="project" value="TreeGrafter"/>
</dbReference>
<reference evidence="8 9" key="1">
    <citation type="submission" date="2015-04" db="EMBL/GenBank/DDBJ databases">
        <title>Lasius niger genome sequencing.</title>
        <authorList>
            <person name="Konorov E.A."/>
            <person name="Nikitin M.A."/>
            <person name="Kirill M.V."/>
            <person name="Chang P."/>
        </authorList>
    </citation>
    <scope>NUCLEOTIDE SEQUENCE [LARGE SCALE GENOMIC DNA]</scope>
    <source>
        <tissue evidence="8">Whole</tissue>
    </source>
</reference>
<dbReference type="PaxDb" id="67767-A0A0J7JXH0"/>
<keyword evidence="4 6" id="KW-0408">Iron</keyword>
<feature type="domain" description="Fe2OG dioxygenase" evidence="7">
    <location>
        <begin position="140"/>
        <end position="240"/>
    </location>
</feature>
<feature type="binding site" evidence="6">
    <location>
        <position position="214"/>
    </location>
    <ligand>
        <name>Fe cation</name>
        <dbReference type="ChEBI" id="CHEBI:24875"/>
        <note>catalytic</note>
    </ligand>
</feature>
<dbReference type="STRING" id="67767.A0A0J7JXH0"/>
<evidence type="ECO:0000256" key="5">
    <source>
        <dbReference type="PIRSR" id="PIRSR604574-1"/>
    </source>
</evidence>
<dbReference type="GO" id="GO:0008198">
    <property type="term" value="F:ferrous iron binding"/>
    <property type="evidence" value="ECO:0007669"/>
    <property type="project" value="TreeGrafter"/>
</dbReference>
<feature type="binding site" evidence="5">
    <location>
        <position position="188"/>
    </location>
    <ligand>
        <name>substrate</name>
    </ligand>
</feature>
<dbReference type="Pfam" id="PF13532">
    <property type="entry name" value="2OG-FeII_Oxy_2"/>
    <property type="match status" value="1"/>
</dbReference>
<evidence type="ECO:0000256" key="1">
    <source>
        <dbReference type="ARBA" id="ARBA00022723"/>
    </source>
</evidence>
<dbReference type="PROSITE" id="PS51471">
    <property type="entry name" value="FE2OG_OXY"/>
    <property type="match status" value="1"/>
</dbReference>
<dbReference type="Gene3D" id="2.60.120.590">
    <property type="entry name" value="Alpha-ketoglutarate-dependent dioxygenase AlkB-like"/>
    <property type="match status" value="1"/>
</dbReference>
<feature type="binding site" evidence="5">
    <location>
        <begin position="231"/>
        <end position="237"/>
    </location>
    <ligand>
        <name>2-oxoglutarate</name>
        <dbReference type="ChEBI" id="CHEBI:16810"/>
    </ligand>
</feature>
<keyword evidence="1 6" id="KW-0479">Metal-binding</keyword>
<feature type="binding site" evidence="6">
    <location>
        <position position="160"/>
    </location>
    <ligand>
        <name>Fe cation</name>
        <dbReference type="ChEBI" id="CHEBI:24875"/>
        <note>catalytic</note>
    </ligand>
</feature>
<evidence type="ECO:0000313" key="9">
    <source>
        <dbReference type="Proteomes" id="UP000036403"/>
    </source>
</evidence>
<evidence type="ECO:0000256" key="6">
    <source>
        <dbReference type="PIRSR" id="PIRSR604574-2"/>
    </source>
</evidence>
<dbReference type="NCBIfam" id="NF011930">
    <property type="entry name" value="PRK15401.1"/>
    <property type="match status" value="1"/>
</dbReference>
<evidence type="ECO:0000313" key="8">
    <source>
        <dbReference type="EMBL" id="KMQ82571.1"/>
    </source>
</evidence>
<dbReference type="GO" id="GO:0035513">
    <property type="term" value="P:oxidative RNA demethylation"/>
    <property type="evidence" value="ECO:0007669"/>
    <property type="project" value="TreeGrafter"/>
</dbReference>
<feature type="binding site" evidence="5">
    <location>
        <begin position="103"/>
        <end position="105"/>
    </location>
    <ligand>
        <name>substrate</name>
    </ligand>
</feature>
<feature type="binding site" evidence="5">
    <location>
        <position position="162"/>
    </location>
    <ligand>
        <name>substrate</name>
    </ligand>
</feature>
<feature type="binding site" evidence="6">
    <location>
        <position position="158"/>
    </location>
    <ligand>
        <name>Fe cation</name>
        <dbReference type="ChEBI" id="CHEBI:24875"/>
        <note>catalytic</note>
    </ligand>
</feature>
<dbReference type="InterPro" id="IPR005123">
    <property type="entry name" value="Oxoglu/Fe-dep_dioxygenase_dom"/>
</dbReference>
<dbReference type="InterPro" id="IPR037151">
    <property type="entry name" value="AlkB-like_sf"/>
</dbReference>
<feature type="binding site" evidence="5">
    <location>
        <position position="96"/>
    </location>
    <ligand>
        <name>substrate</name>
    </ligand>
</feature>
<keyword evidence="3" id="KW-0560">Oxidoreductase</keyword>
<name>A0A0J7JXH0_LASNI</name>
<keyword evidence="2 8" id="KW-0223">Dioxygenase</keyword>
<dbReference type="AlphaFoldDB" id="A0A0J7JXH0"/>
<evidence type="ECO:0000256" key="2">
    <source>
        <dbReference type="ARBA" id="ARBA00022964"/>
    </source>
</evidence>
<dbReference type="GO" id="GO:0035516">
    <property type="term" value="F:broad specificity oxidative DNA demethylase activity"/>
    <property type="evidence" value="ECO:0007669"/>
    <property type="project" value="TreeGrafter"/>
</dbReference>
<protein>
    <submittedName>
        <fullName evidence="8">Alpha-ketoglutarate-dependent dioxygenase</fullName>
    </submittedName>
</protein>
<dbReference type="SUPFAM" id="SSF51197">
    <property type="entry name" value="Clavaminate synthase-like"/>
    <property type="match status" value="1"/>
</dbReference>
<dbReference type="Proteomes" id="UP000036403">
    <property type="component" value="Unassembled WGS sequence"/>
</dbReference>
<evidence type="ECO:0000256" key="4">
    <source>
        <dbReference type="ARBA" id="ARBA00023004"/>
    </source>
</evidence>